<sequence>MVLHPPEAPLTMQPHFFPPNRFPNSVEFGHKGLSPNHSQEISSRHPFRTRALLGFALVLNQFVPRAQLTIPTPCPSFELPCSKVPRRSSVKPLSSRYTTTRRDSSGYVSLGRIQQMLALVVNILAQL</sequence>
<organism evidence="1 2">
    <name type="scientific">Vigna unguiculata</name>
    <name type="common">Cowpea</name>
    <dbReference type="NCBI Taxonomy" id="3917"/>
    <lineage>
        <taxon>Eukaryota</taxon>
        <taxon>Viridiplantae</taxon>
        <taxon>Streptophyta</taxon>
        <taxon>Embryophyta</taxon>
        <taxon>Tracheophyta</taxon>
        <taxon>Spermatophyta</taxon>
        <taxon>Magnoliopsida</taxon>
        <taxon>eudicotyledons</taxon>
        <taxon>Gunneridae</taxon>
        <taxon>Pentapetalae</taxon>
        <taxon>rosids</taxon>
        <taxon>fabids</taxon>
        <taxon>Fabales</taxon>
        <taxon>Fabaceae</taxon>
        <taxon>Papilionoideae</taxon>
        <taxon>50 kb inversion clade</taxon>
        <taxon>NPAAA clade</taxon>
        <taxon>indigoferoid/millettioid clade</taxon>
        <taxon>Phaseoleae</taxon>
        <taxon>Vigna</taxon>
    </lineage>
</organism>
<protein>
    <submittedName>
        <fullName evidence="1">Uncharacterized protein</fullName>
    </submittedName>
</protein>
<evidence type="ECO:0000313" key="2">
    <source>
        <dbReference type="Proteomes" id="UP000501690"/>
    </source>
</evidence>
<proteinExistence type="predicted"/>
<keyword evidence="2" id="KW-1185">Reference proteome</keyword>
<gene>
    <name evidence="1" type="ORF">DEO72_LG3g98</name>
</gene>
<accession>A0A4D6LAN5</accession>
<dbReference type="AlphaFoldDB" id="A0A4D6LAN5"/>
<reference evidence="1 2" key="1">
    <citation type="submission" date="2019-04" db="EMBL/GenBank/DDBJ databases">
        <title>An improved genome assembly and genetic linkage map for asparagus bean, Vigna unguiculata ssp. sesquipedialis.</title>
        <authorList>
            <person name="Xia Q."/>
            <person name="Zhang R."/>
            <person name="Dong Y."/>
        </authorList>
    </citation>
    <scope>NUCLEOTIDE SEQUENCE [LARGE SCALE GENOMIC DNA]</scope>
    <source>
        <tissue evidence="1">Leaf</tissue>
    </source>
</reference>
<evidence type="ECO:0000313" key="1">
    <source>
        <dbReference type="EMBL" id="QCD85579.1"/>
    </source>
</evidence>
<dbReference type="EMBL" id="CP039347">
    <property type="protein sequence ID" value="QCD85579.1"/>
    <property type="molecule type" value="Genomic_DNA"/>
</dbReference>
<name>A0A4D6LAN5_VIGUN</name>
<dbReference type="Proteomes" id="UP000501690">
    <property type="component" value="Linkage Group LG3"/>
</dbReference>